<dbReference type="InterPro" id="IPR001254">
    <property type="entry name" value="Trypsin_dom"/>
</dbReference>
<evidence type="ECO:0000313" key="10">
    <source>
        <dbReference type="EMBL" id="KAJ8942826.1"/>
    </source>
</evidence>
<dbReference type="SUPFAM" id="SSF50494">
    <property type="entry name" value="Trypsin-like serine proteases"/>
    <property type="match status" value="1"/>
</dbReference>
<dbReference type="SMART" id="SM00020">
    <property type="entry name" value="Tryp_SPc"/>
    <property type="match status" value="1"/>
</dbReference>
<keyword evidence="2 8" id="KW-0645">Protease</keyword>
<evidence type="ECO:0000256" key="8">
    <source>
        <dbReference type="RuleBase" id="RU363034"/>
    </source>
</evidence>
<dbReference type="PANTHER" id="PTHR24276">
    <property type="entry name" value="POLYSERASE-RELATED"/>
    <property type="match status" value="1"/>
</dbReference>
<dbReference type="InterPro" id="IPR050430">
    <property type="entry name" value="Peptidase_S1"/>
</dbReference>
<dbReference type="InterPro" id="IPR018114">
    <property type="entry name" value="TRYPSIN_HIS"/>
</dbReference>
<evidence type="ECO:0000313" key="11">
    <source>
        <dbReference type="Proteomes" id="UP001162162"/>
    </source>
</evidence>
<keyword evidence="11" id="KW-1185">Reference proteome</keyword>
<dbReference type="AlphaFoldDB" id="A0AAV8XV98"/>
<accession>A0AAV8XV98</accession>
<name>A0AAV8XV98_9CUCU</name>
<dbReference type="FunFam" id="2.40.10.10:FF:000077">
    <property type="entry name" value="Predicted protein"/>
    <property type="match status" value="1"/>
</dbReference>
<evidence type="ECO:0000256" key="2">
    <source>
        <dbReference type="ARBA" id="ARBA00022670"/>
    </source>
</evidence>
<evidence type="ECO:0000259" key="9">
    <source>
        <dbReference type="PROSITE" id="PS50240"/>
    </source>
</evidence>
<proteinExistence type="inferred from homology"/>
<keyword evidence="6" id="KW-0865">Zymogen</keyword>
<sequence length="229" mass="23354">MLKSKSAKSNLLNYIIYLGAPQKRVPTLDGRIVGGHDANIAQYPYQVSIQYHGSHFCGGSIISSTWILTAAHCMDSVQISAVTIRAGSSNRNSGGAVVSVSRAISHQSYNGRTIDYDISLLQLSSGISTANARAIALPSAGSGPVAGATCTITGWGTLRESGSAPSVLQVVQVPVVSQANCRSAYGSSSITDRMFCAGLLGVGGKDACQGDSGGPVIVGGTAGGHRLVG</sequence>
<evidence type="ECO:0000256" key="6">
    <source>
        <dbReference type="ARBA" id="ARBA00023145"/>
    </source>
</evidence>
<dbReference type="Proteomes" id="UP001162162">
    <property type="component" value="Unassembled WGS sequence"/>
</dbReference>
<dbReference type="CDD" id="cd00190">
    <property type="entry name" value="Tryp_SPc"/>
    <property type="match status" value="1"/>
</dbReference>
<keyword evidence="5 8" id="KW-0720">Serine protease</keyword>
<dbReference type="InterPro" id="IPR001314">
    <property type="entry name" value="Peptidase_S1A"/>
</dbReference>
<keyword evidence="4 8" id="KW-0378">Hydrolase</keyword>
<evidence type="ECO:0000256" key="1">
    <source>
        <dbReference type="ARBA" id="ARBA00007664"/>
    </source>
</evidence>
<dbReference type="PROSITE" id="PS00135">
    <property type="entry name" value="TRYPSIN_SER"/>
    <property type="match status" value="1"/>
</dbReference>
<keyword evidence="7" id="KW-1015">Disulfide bond</keyword>
<evidence type="ECO:0000256" key="5">
    <source>
        <dbReference type="ARBA" id="ARBA00022825"/>
    </source>
</evidence>
<dbReference type="InterPro" id="IPR009003">
    <property type="entry name" value="Peptidase_S1_PA"/>
</dbReference>
<evidence type="ECO:0000256" key="3">
    <source>
        <dbReference type="ARBA" id="ARBA00022729"/>
    </source>
</evidence>
<dbReference type="EMBL" id="JAPWTK010000312">
    <property type="protein sequence ID" value="KAJ8942826.1"/>
    <property type="molecule type" value="Genomic_DNA"/>
</dbReference>
<comment type="similarity">
    <text evidence="1">Belongs to the peptidase S1 family.</text>
</comment>
<dbReference type="GO" id="GO:0004252">
    <property type="term" value="F:serine-type endopeptidase activity"/>
    <property type="evidence" value="ECO:0007669"/>
    <property type="project" value="InterPro"/>
</dbReference>
<keyword evidence="3" id="KW-0732">Signal</keyword>
<organism evidence="10 11">
    <name type="scientific">Aromia moschata</name>
    <dbReference type="NCBI Taxonomy" id="1265417"/>
    <lineage>
        <taxon>Eukaryota</taxon>
        <taxon>Metazoa</taxon>
        <taxon>Ecdysozoa</taxon>
        <taxon>Arthropoda</taxon>
        <taxon>Hexapoda</taxon>
        <taxon>Insecta</taxon>
        <taxon>Pterygota</taxon>
        <taxon>Neoptera</taxon>
        <taxon>Endopterygota</taxon>
        <taxon>Coleoptera</taxon>
        <taxon>Polyphaga</taxon>
        <taxon>Cucujiformia</taxon>
        <taxon>Chrysomeloidea</taxon>
        <taxon>Cerambycidae</taxon>
        <taxon>Cerambycinae</taxon>
        <taxon>Callichromatini</taxon>
        <taxon>Aromia</taxon>
    </lineage>
</organism>
<dbReference type="PANTHER" id="PTHR24276:SF91">
    <property type="entry name" value="AT26814P-RELATED"/>
    <property type="match status" value="1"/>
</dbReference>
<dbReference type="Gene3D" id="2.40.10.10">
    <property type="entry name" value="Trypsin-like serine proteases"/>
    <property type="match status" value="2"/>
</dbReference>
<dbReference type="GO" id="GO:0006508">
    <property type="term" value="P:proteolysis"/>
    <property type="evidence" value="ECO:0007669"/>
    <property type="project" value="UniProtKB-KW"/>
</dbReference>
<protein>
    <recommendedName>
        <fullName evidence="9">Peptidase S1 domain-containing protein</fullName>
    </recommendedName>
</protein>
<comment type="caution">
    <text evidence="10">The sequence shown here is derived from an EMBL/GenBank/DDBJ whole genome shotgun (WGS) entry which is preliminary data.</text>
</comment>
<feature type="domain" description="Peptidase S1" evidence="9">
    <location>
        <begin position="32"/>
        <end position="229"/>
    </location>
</feature>
<dbReference type="Pfam" id="PF00089">
    <property type="entry name" value="Trypsin"/>
    <property type="match status" value="1"/>
</dbReference>
<dbReference type="InterPro" id="IPR033116">
    <property type="entry name" value="TRYPSIN_SER"/>
</dbReference>
<evidence type="ECO:0000256" key="7">
    <source>
        <dbReference type="ARBA" id="ARBA00023157"/>
    </source>
</evidence>
<dbReference type="PROSITE" id="PS00134">
    <property type="entry name" value="TRYPSIN_HIS"/>
    <property type="match status" value="1"/>
</dbReference>
<dbReference type="PROSITE" id="PS50240">
    <property type="entry name" value="TRYPSIN_DOM"/>
    <property type="match status" value="1"/>
</dbReference>
<gene>
    <name evidence="10" type="ORF">NQ318_022840</name>
</gene>
<evidence type="ECO:0000256" key="4">
    <source>
        <dbReference type="ARBA" id="ARBA00022801"/>
    </source>
</evidence>
<dbReference type="InterPro" id="IPR043504">
    <property type="entry name" value="Peptidase_S1_PA_chymotrypsin"/>
</dbReference>
<dbReference type="PRINTS" id="PR00722">
    <property type="entry name" value="CHYMOTRYPSIN"/>
</dbReference>
<reference evidence="10" key="1">
    <citation type="journal article" date="2023" name="Insect Mol. Biol.">
        <title>Genome sequencing provides insights into the evolution of gene families encoding plant cell wall-degrading enzymes in longhorned beetles.</title>
        <authorList>
            <person name="Shin N.R."/>
            <person name="Okamura Y."/>
            <person name="Kirsch R."/>
            <person name="Pauchet Y."/>
        </authorList>
    </citation>
    <scope>NUCLEOTIDE SEQUENCE</scope>
    <source>
        <strain evidence="10">AMC_N1</strain>
    </source>
</reference>